<organism evidence="4 5">
    <name type="scientific">Serendipita indica (strain DSM 11827)</name>
    <name type="common">Root endophyte fungus</name>
    <name type="synonym">Piriformospora indica</name>
    <dbReference type="NCBI Taxonomy" id="1109443"/>
    <lineage>
        <taxon>Eukaryota</taxon>
        <taxon>Fungi</taxon>
        <taxon>Dikarya</taxon>
        <taxon>Basidiomycota</taxon>
        <taxon>Agaricomycotina</taxon>
        <taxon>Agaricomycetes</taxon>
        <taxon>Sebacinales</taxon>
        <taxon>Serendipitaceae</taxon>
        <taxon>Serendipita</taxon>
    </lineage>
</organism>
<evidence type="ECO:0000313" key="5">
    <source>
        <dbReference type="Proteomes" id="UP000007148"/>
    </source>
</evidence>
<protein>
    <recommendedName>
        <fullName evidence="6">Reverse transcriptase</fullName>
    </recommendedName>
</protein>
<dbReference type="SUPFAM" id="SSF56672">
    <property type="entry name" value="DNA/RNA polymerases"/>
    <property type="match status" value="1"/>
</dbReference>
<dbReference type="CDD" id="cd09276">
    <property type="entry name" value="Rnase_HI_RT_non_LTR"/>
    <property type="match status" value="1"/>
</dbReference>
<dbReference type="PROSITE" id="PS50879">
    <property type="entry name" value="RNASE_H_1"/>
    <property type="match status" value="1"/>
</dbReference>
<dbReference type="EMBL" id="CAFZ01000226">
    <property type="protein sequence ID" value="CCA73447.1"/>
    <property type="molecule type" value="Genomic_DNA"/>
</dbReference>
<evidence type="ECO:0000313" key="4">
    <source>
        <dbReference type="EMBL" id="CCA73447.1"/>
    </source>
</evidence>
<dbReference type="PANTHER" id="PTHR33481">
    <property type="entry name" value="REVERSE TRANSCRIPTASE"/>
    <property type="match status" value="1"/>
</dbReference>
<dbReference type="SUPFAM" id="SSF53098">
    <property type="entry name" value="Ribonuclease H-like"/>
    <property type="match status" value="1"/>
</dbReference>
<evidence type="ECO:0000259" key="3">
    <source>
        <dbReference type="PROSITE" id="PS50879"/>
    </source>
</evidence>
<dbReference type="CDD" id="cd01650">
    <property type="entry name" value="RT_nLTR_like"/>
    <property type="match status" value="1"/>
</dbReference>
<dbReference type="OMA" id="MEGMISA"/>
<dbReference type="InterPro" id="IPR043502">
    <property type="entry name" value="DNA/RNA_pol_sf"/>
</dbReference>
<dbReference type="Pfam" id="PF00078">
    <property type="entry name" value="RVT_1"/>
    <property type="match status" value="1"/>
</dbReference>
<accession>G4TQ54</accession>
<dbReference type="InterPro" id="IPR012337">
    <property type="entry name" value="RNaseH-like_sf"/>
</dbReference>
<gene>
    <name evidence="4" type="ORF">PIIN_07401</name>
</gene>
<dbReference type="Gene3D" id="3.60.10.10">
    <property type="entry name" value="Endonuclease/exonuclease/phosphatase"/>
    <property type="match status" value="1"/>
</dbReference>
<dbReference type="GO" id="GO:0004523">
    <property type="term" value="F:RNA-DNA hybrid ribonuclease activity"/>
    <property type="evidence" value="ECO:0007669"/>
    <property type="project" value="InterPro"/>
</dbReference>
<dbReference type="AlphaFoldDB" id="G4TQ54"/>
<dbReference type="HOGENOM" id="CLU_000680_23_3_1"/>
<reference evidence="4 5" key="1">
    <citation type="journal article" date="2011" name="PLoS Pathog.">
        <title>Endophytic Life Strategies Decoded by Genome and Transcriptome Analyses of the Mutualistic Root Symbiont Piriformospora indica.</title>
        <authorList>
            <person name="Zuccaro A."/>
            <person name="Lahrmann U."/>
            <person name="Guldener U."/>
            <person name="Langen G."/>
            <person name="Pfiffi S."/>
            <person name="Biedenkopf D."/>
            <person name="Wong P."/>
            <person name="Samans B."/>
            <person name="Grimm C."/>
            <person name="Basiewicz M."/>
            <person name="Murat C."/>
            <person name="Martin F."/>
            <person name="Kogel K.H."/>
        </authorList>
    </citation>
    <scope>NUCLEOTIDE SEQUENCE [LARGE SCALE GENOMIC DNA]</scope>
    <source>
        <strain evidence="4 5">DSM 11827</strain>
    </source>
</reference>
<comment type="caution">
    <text evidence="4">The sequence shown here is derived from an EMBL/GenBank/DDBJ whole genome shotgun (WGS) entry which is preliminary data.</text>
</comment>
<dbReference type="STRING" id="1109443.G4TQ54"/>
<dbReference type="InterPro" id="IPR002156">
    <property type="entry name" value="RNaseH_domain"/>
</dbReference>
<dbReference type="InterPro" id="IPR005135">
    <property type="entry name" value="Endo/exonuclease/phosphatase"/>
</dbReference>
<feature type="domain" description="Reverse transcriptase" evidence="2">
    <location>
        <begin position="425"/>
        <end position="711"/>
    </location>
</feature>
<dbReference type="Pfam" id="PF00075">
    <property type="entry name" value="RNase_H"/>
    <property type="match status" value="1"/>
</dbReference>
<dbReference type="InterPro" id="IPR036691">
    <property type="entry name" value="Endo/exonu/phosph_ase_sf"/>
</dbReference>
<dbReference type="OrthoDB" id="412006at2759"/>
<dbReference type="InterPro" id="IPR000477">
    <property type="entry name" value="RT_dom"/>
</dbReference>
<proteinExistence type="predicted"/>
<feature type="compositionally biased region" description="Basic and acidic residues" evidence="1">
    <location>
        <begin position="304"/>
        <end position="314"/>
    </location>
</feature>
<dbReference type="InterPro" id="IPR036397">
    <property type="entry name" value="RNaseH_sf"/>
</dbReference>
<sequence>MSRSEYRGKTDKLRIFQINTRKLVGARDELINNLSPDDWDIVAIQEPALNKVENIQVTRHWQVFYPCTKPNDNHPKLRATTLVNARISHCVQINVASSDILAAHLDGQRPRGQRPQSIWLGDFNRHHQIWESEANSNLRSSAEKITPLLDLIVEHGMQQLLPAGIPTRIENKSETRPDNVWATEECNTWPEWKPNTTDHVPIVTIIDTEIERSSEEAWPNYKRTNWEKFQEGIETAIKEDRTLSLEPKTVEELEAAVDALTGHIQNHLQATTPTSRTNTFQKPWWTNKCKEAHRRKCRAYTESRRWRATPEHPSHQTYRAAQEDMKQVRTDPTSQDQRHAHPVRGGESGSSSRGILPPPPSLGPVQPTRRPHQLPEWRPYTVERIRRAASHLKRDKAPGPDGIPNAAIQEALPSIKTVLTNIYNAAMRLRHIPKQWKVSTTVVLRKPGKPAYNVAKAYRPIALLNTLGKLLSALMAEDISYLCEQHQLLPKSQFGGRPGRTTTDALHLPTCEIKNAWRKGKVVSALFLDIQAAFPNVVKPILVENMREKGIPETYVQTIEDMLTGRTSRLKFDGTHSELRPIANGNSQGCPLSMILYLFYIAPLLEIANREDQRTIGFMDDTTIIAIGSSFTETHSTLKEMMERPGGVLDWSYRHNSPLEISKLALIDFTRSTNKRTESTALTLNTHNVHGVSTPAIISPSKSYKLLGVILDNQLRWNKHEELVHARAVKWTALFSRIHRTLHGLPIRMGRQLYKAVAIPRIQYAADLWYTPPHASTNETKRAGSVAVTNKLQGIQRRATIGITGALRTTAGDALDIHINLLPIEVSLGLACRKAAARLASLPNTHPLSKFVKQMWKGKVQRHNTPLHYLFHTAGIDIASMEKIDPSLKNPNLAYPFKLTIDKSRELAIERDKEISTQDVAIYTDGSGMEGMISAAAVLYRNGRRVKTVRCLLGTDTQHTVHEGELVGIALGVHLAKSIPAKVAKVNISLDNQAAIQSITHLGANAGQHVVARIVKELESLRAGRNRRNATKSSKDQLSVQRALRIEFTWVPGHEGVQGNEAADEEAKKAITEGASGLSEHPKWLRKPLPSNLSAAKQECKRLAKEEARELWSNSKQFNRMSKIDETMPSGRYLKLTDKLPRRDAALLIQLHTGHIGLNGHLNRINRADSPWCPHCGERNFENLTHILYICPKYREARREWERSLQEKTEDLKEVLGSEEGIAETLKFLRKTGRLRTRRTGKEG</sequence>
<dbReference type="InParanoid" id="G4TQ54"/>
<dbReference type="PROSITE" id="PS50878">
    <property type="entry name" value="RT_POL"/>
    <property type="match status" value="1"/>
</dbReference>
<keyword evidence="5" id="KW-1185">Reference proteome</keyword>
<dbReference type="Gene3D" id="3.30.420.10">
    <property type="entry name" value="Ribonuclease H-like superfamily/Ribonuclease H"/>
    <property type="match status" value="1"/>
</dbReference>
<evidence type="ECO:0000256" key="1">
    <source>
        <dbReference type="SAM" id="MobiDB-lite"/>
    </source>
</evidence>
<dbReference type="PANTHER" id="PTHR33481:SF1">
    <property type="entry name" value="ENDONUCLEASE_EXONUCLEASE_PHOSPHATASE DOMAIN-CONTAINING PROTEIN-RELATED"/>
    <property type="match status" value="1"/>
</dbReference>
<evidence type="ECO:0000259" key="2">
    <source>
        <dbReference type="PROSITE" id="PS50878"/>
    </source>
</evidence>
<feature type="region of interest" description="Disordered" evidence="1">
    <location>
        <begin position="304"/>
        <end position="379"/>
    </location>
</feature>
<feature type="domain" description="RNase H type-1" evidence="3">
    <location>
        <begin position="916"/>
        <end position="1072"/>
    </location>
</feature>
<dbReference type="SUPFAM" id="SSF56219">
    <property type="entry name" value="DNase I-like"/>
    <property type="match status" value="1"/>
</dbReference>
<dbReference type="GO" id="GO:0003676">
    <property type="term" value="F:nucleic acid binding"/>
    <property type="evidence" value="ECO:0007669"/>
    <property type="project" value="InterPro"/>
</dbReference>
<dbReference type="eggNOG" id="KOG1075">
    <property type="taxonomic scope" value="Eukaryota"/>
</dbReference>
<name>G4TQ54_SERID</name>
<evidence type="ECO:0008006" key="6">
    <source>
        <dbReference type="Google" id="ProtNLM"/>
    </source>
</evidence>
<dbReference type="Proteomes" id="UP000007148">
    <property type="component" value="Unassembled WGS sequence"/>
</dbReference>
<dbReference type="Pfam" id="PF14529">
    <property type="entry name" value="Exo_endo_phos_2"/>
    <property type="match status" value="1"/>
</dbReference>